<evidence type="ECO:0000256" key="1">
    <source>
        <dbReference type="SAM" id="MobiDB-lite"/>
    </source>
</evidence>
<dbReference type="PANTHER" id="PTHR34309:SF1">
    <property type="entry name" value="PROTEIN GLCG"/>
    <property type="match status" value="1"/>
</dbReference>
<dbReference type="PANTHER" id="PTHR34309">
    <property type="entry name" value="SLR1406 PROTEIN"/>
    <property type="match status" value="1"/>
</dbReference>
<dbReference type="EMBL" id="JBHYPX010000016">
    <property type="protein sequence ID" value="MFE1352460.1"/>
    <property type="molecule type" value="Genomic_DNA"/>
</dbReference>
<dbReference type="InterPro" id="IPR052517">
    <property type="entry name" value="GlcG_carb_metab_protein"/>
</dbReference>
<organism evidence="2 3">
    <name type="scientific">Kitasatospora phosalacinea</name>
    <dbReference type="NCBI Taxonomy" id="2065"/>
    <lineage>
        <taxon>Bacteria</taxon>
        <taxon>Bacillati</taxon>
        <taxon>Actinomycetota</taxon>
        <taxon>Actinomycetes</taxon>
        <taxon>Kitasatosporales</taxon>
        <taxon>Streptomycetaceae</taxon>
        <taxon>Kitasatospora</taxon>
    </lineage>
</organism>
<dbReference type="RefSeq" id="WP_380325152.1">
    <property type="nucleotide sequence ID" value="NZ_JBHYPW010000028.1"/>
</dbReference>
<dbReference type="Gene3D" id="3.30.450.150">
    <property type="entry name" value="Haem-degrading domain"/>
    <property type="match status" value="1"/>
</dbReference>
<dbReference type="SUPFAM" id="SSF143744">
    <property type="entry name" value="GlcG-like"/>
    <property type="match status" value="1"/>
</dbReference>
<reference evidence="2 3" key="1">
    <citation type="submission" date="2024-09" db="EMBL/GenBank/DDBJ databases">
        <title>The Natural Products Discovery Center: Release of the First 8490 Sequenced Strains for Exploring Actinobacteria Biosynthetic Diversity.</title>
        <authorList>
            <person name="Kalkreuter E."/>
            <person name="Kautsar S.A."/>
            <person name="Yang D."/>
            <person name="Bader C.D."/>
            <person name="Teijaro C.N."/>
            <person name="Fluegel L."/>
            <person name="Davis C.M."/>
            <person name="Simpson J.R."/>
            <person name="Lauterbach L."/>
            <person name="Steele A.D."/>
            <person name="Gui C."/>
            <person name="Meng S."/>
            <person name="Li G."/>
            <person name="Viehrig K."/>
            <person name="Ye F."/>
            <person name="Su P."/>
            <person name="Kiefer A.F."/>
            <person name="Nichols A."/>
            <person name="Cepeda A.J."/>
            <person name="Yan W."/>
            <person name="Fan B."/>
            <person name="Jiang Y."/>
            <person name="Adhikari A."/>
            <person name="Zheng C.-J."/>
            <person name="Schuster L."/>
            <person name="Cowan T.M."/>
            <person name="Smanski M.J."/>
            <person name="Chevrette M.G."/>
            <person name="De Carvalho L.P.S."/>
            <person name="Shen B."/>
        </authorList>
    </citation>
    <scope>NUCLEOTIDE SEQUENCE [LARGE SCALE GENOMIC DNA]</scope>
    <source>
        <strain evidence="2 3">NPDC058753</strain>
    </source>
</reference>
<evidence type="ECO:0000313" key="3">
    <source>
        <dbReference type="Proteomes" id="UP001599542"/>
    </source>
</evidence>
<feature type="compositionally biased region" description="Low complexity" evidence="1">
    <location>
        <begin position="1"/>
        <end position="15"/>
    </location>
</feature>
<gene>
    <name evidence="2" type="ORF">ACFW6T_10770</name>
</gene>
<protein>
    <submittedName>
        <fullName evidence="2">Heme-binding protein</fullName>
    </submittedName>
</protein>
<comment type="caution">
    <text evidence="2">The sequence shown here is derived from an EMBL/GenBank/DDBJ whole genome shotgun (WGS) entry which is preliminary data.</text>
</comment>
<feature type="region of interest" description="Disordered" evidence="1">
    <location>
        <begin position="1"/>
        <end position="29"/>
    </location>
</feature>
<dbReference type="InterPro" id="IPR038084">
    <property type="entry name" value="PduO/GlcC-like_sf"/>
</dbReference>
<dbReference type="Proteomes" id="UP001599542">
    <property type="component" value="Unassembled WGS sequence"/>
</dbReference>
<proteinExistence type="predicted"/>
<keyword evidence="3" id="KW-1185">Reference proteome</keyword>
<evidence type="ECO:0000313" key="2">
    <source>
        <dbReference type="EMBL" id="MFE1352460.1"/>
    </source>
</evidence>
<sequence>MSPTAETATAETATAPRPPAPRPPAPAPAAALRTQAVVTADTALHLVALALAEGARRGIPVSATVVDPGMGLIACAKADEANPHGLETSRRKACTAASKRRPTGWMGGQLALTLPLASGNALTDVRGGLPIRYDGLLGGGLGVAGGTEDDDAEIAAAVLAAAGADRTE</sequence>
<name>A0ABW6GIA1_9ACTN</name>
<accession>A0ABW6GIA1</accession>
<dbReference type="InterPro" id="IPR005624">
    <property type="entry name" value="PduO/GlcC-like"/>
</dbReference>
<feature type="compositionally biased region" description="Pro residues" evidence="1">
    <location>
        <begin position="16"/>
        <end position="27"/>
    </location>
</feature>
<dbReference type="Pfam" id="PF03928">
    <property type="entry name" value="HbpS-like"/>
    <property type="match status" value="1"/>
</dbReference>